<name>A0AAN6NLN8_9PEZI</name>
<dbReference type="AlphaFoldDB" id="A0AAN6NLN8"/>
<accession>A0AAN6NLN8</accession>
<keyword evidence="2" id="KW-1185">Reference proteome</keyword>
<evidence type="ECO:0000313" key="2">
    <source>
        <dbReference type="Proteomes" id="UP001303473"/>
    </source>
</evidence>
<proteinExistence type="predicted"/>
<protein>
    <submittedName>
        <fullName evidence="1">Uncharacterized protein</fullName>
    </submittedName>
</protein>
<gene>
    <name evidence="1" type="ORF">QBC46DRAFT_336095</name>
</gene>
<dbReference type="EMBL" id="MU853753">
    <property type="protein sequence ID" value="KAK3945927.1"/>
    <property type="molecule type" value="Genomic_DNA"/>
</dbReference>
<comment type="caution">
    <text evidence="1">The sequence shown here is derived from an EMBL/GenBank/DDBJ whole genome shotgun (WGS) entry which is preliminary data.</text>
</comment>
<sequence>MCDYEEFIFTCTHSTVRLKSYCHFARNDPNHQCFGVKKLRNVWDQDFECERCMEKKRRDQWGRVVNYGGACTMGHGGSQGGHRS</sequence>
<dbReference type="Proteomes" id="UP001303473">
    <property type="component" value="Unassembled WGS sequence"/>
</dbReference>
<reference evidence="2" key="1">
    <citation type="journal article" date="2023" name="Mol. Phylogenet. Evol.">
        <title>Genome-scale phylogeny and comparative genomics of the fungal order Sordariales.</title>
        <authorList>
            <person name="Hensen N."/>
            <person name="Bonometti L."/>
            <person name="Westerberg I."/>
            <person name="Brannstrom I.O."/>
            <person name="Guillou S."/>
            <person name="Cros-Aarteil S."/>
            <person name="Calhoun S."/>
            <person name="Haridas S."/>
            <person name="Kuo A."/>
            <person name="Mondo S."/>
            <person name="Pangilinan J."/>
            <person name="Riley R."/>
            <person name="LaButti K."/>
            <person name="Andreopoulos B."/>
            <person name="Lipzen A."/>
            <person name="Chen C."/>
            <person name="Yan M."/>
            <person name="Daum C."/>
            <person name="Ng V."/>
            <person name="Clum A."/>
            <person name="Steindorff A."/>
            <person name="Ohm R.A."/>
            <person name="Martin F."/>
            <person name="Silar P."/>
            <person name="Natvig D.O."/>
            <person name="Lalanne C."/>
            <person name="Gautier V."/>
            <person name="Ament-Velasquez S.L."/>
            <person name="Kruys A."/>
            <person name="Hutchinson M.I."/>
            <person name="Powell A.J."/>
            <person name="Barry K."/>
            <person name="Miller A.N."/>
            <person name="Grigoriev I.V."/>
            <person name="Debuchy R."/>
            <person name="Gladieux P."/>
            <person name="Hiltunen Thoren M."/>
            <person name="Johannesson H."/>
        </authorList>
    </citation>
    <scope>NUCLEOTIDE SEQUENCE [LARGE SCALE GENOMIC DNA]</scope>
    <source>
        <strain evidence="2">CBS 340.73</strain>
    </source>
</reference>
<organism evidence="1 2">
    <name type="scientific">Diplogelasinospora grovesii</name>
    <dbReference type="NCBI Taxonomy" id="303347"/>
    <lineage>
        <taxon>Eukaryota</taxon>
        <taxon>Fungi</taxon>
        <taxon>Dikarya</taxon>
        <taxon>Ascomycota</taxon>
        <taxon>Pezizomycotina</taxon>
        <taxon>Sordariomycetes</taxon>
        <taxon>Sordariomycetidae</taxon>
        <taxon>Sordariales</taxon>
        <taxon>Diplogelasinosporaceae</taxon>
        <taxon>Diplogelasinospora</taxon>
    </lineage>
</organism>
<evidence type="ECO:0000313" key="1">
    <source>
        <dbReference type="EMBL" id="KAK3945927.1"/>
    </source>
</evidence>